<dbReference type="GO" id="GO:0003824">
    <property type="term" value="F:catalytic activity"/>
    <property type="evidence" value="ECO:0007669"/>
    <property type="project" value="UniProtKB-ARBA"/>
</dbReference>
<comment type="caution">
    <text evidence="6">The sequence shown here is derived from an EMBL/GenBank/DDBJ whole genome shotgun (WGS) entry which is preliminary data.</text>
</comment>
<dbReference type="PROSITE" id="PS50883">
    <property type="entry name" value="EAL"/>
    <property type="match status" value="1"/>
</dbReference>
<dbReference type="PROSITE" id="PS50110">
    <property type="entry name" value="RESPONSE_REGULATORY"/>
    <property type="match status" value="1"/>
</dbReference>
<dbReference type="NCBIfam" id="TIGR00254">
    <property type="entry name" value="GGDEF"/>
    <property type="match status" value="1"/>
</dbReference>
<dbReference type="Proteomes" id="UP000265955">
    <property type="component" value="Unassembled WGS sequence"/>
</dbReference>
<proteinExistence type="predicted"/>
<dbReference type="CDD" id="cd01948">
    <property type="entry name" value="EAL"/>
    <property type="match status" value="1"/>
</dbReference>
<evidence type="ECO:0000313" key="7">
    <source>
        <dbReference type="Proteomes" id="UP000265955"/>
    </source>
</evidence>
<reference evidence="7" key="1">
    <citation type="submission" date="2018-09" db="EMBL/GenBank/DDBJ databases">
        <authorList>
            <person name="Zhu H."/>
        </authorList>
    </citation>
    <scope>NUCLEOTIDE SEQUENCE [LARGE SCALE GENOMIC DNA]</scope>
    <source>
        <strain evidence="7">K1R23-30</strain>
    </source>
</reference>
<dbReference type="Gene3D" id="3.40.50.2300">
    <property type="match status" value="1"/>
</dbReference>
<dbReference type="EMBL" id="QYUO01000003">
    <property type="protein sequence ID" value="RJF91653.1"/>
    <property type="molecule type" value="Genomic_DNA"/>
</dbReference>
<dbReference type="SUPFAM" id="SSF141868">
    <property type="entry name" value="EAL domain-like"/>
    <property type="match status" value="1"/>
</dbReference>
<dbReference type="InterPro" id="IPR052155">
    <property type="entry name" value="Biofilm_reg_signaling"/>
</dbReference>
<dbReference type="InterPro" id="IPR000160">
    <property type="entry name" value="GGDEF_dom"/>
</dbReference>
<keyword evidence="2" id="KW-0175">Coiled coil</keyword>
<dbReference type="PANTHER" id="PTHR44757:SF2">
    <property type="entry name" value="BIOFILM ARCHITECTURE MAINTENANCE PROTEIN MBAA"/>
    <property type="match status" value="1"/>
</dbReference>
<dbReference type="InterPro" id="IPR043128">
    <property type="entry name" value="Rev_trsase/Diguanyl_cyclase"/>
</dbReference>
<accession>A0A3A3G0Q8</accession>
<dbReference type="InterPro" id="IPR011006">
    <property type="entry name" value="CheY-like_superfamily"/>
</dbReference>
<dbReference type="AlphaFoldDB" id="A0A3A3G0Q8"/>
<dbReference type="GO" id="GO:0000160">
    <property type="term" value="P:phosphorelay signal transduction system"/>
    <property type="evidence" value="ECO:0007669"/>
    <property type="project" value="InterPro"/>
</dbReference>
<evidence type="ECO:0000259" key="3">
    <source>
        <dbReference type="PROSITE" id="PS50110"/>
    </source>
</evidence>
<name>A0A3A3G0Q8_9BURK</name>
<evidence type="ECO:0000259" key="5">
    <source>
        <dbReference type="PROSITE" id="PS50887"/>
    </source>
</evidence>
<evidence type="ECO:0000256" key="2">
    <source>
        <dbReference type="SAM" id="Coils"/>
    </source>
</evidence>
<dbReference type="PANTHER" id="PTHR44757">
    <property type="entry name" value="DIGUANYLATE CYCLASE DGCP"/>
    <property type="match status" value="1"/>
</dbReference>
<organism evidence="6 7">
    <name type="scientific">Noviherbaspirillum saxi</name>
    <dbReference type="NCBI Taxonomy" id="2320863"/>
    <lineage>
        <taxon>Bacteria</taxon>
        <taxon>Pseudomonadati</taxon>
        <taxon>Pseudomonadota</taxon>
        <taxon>Betaproteobacteria</taxon>
        <taxon>Burkholderiales</taxon>
        <taxon>Oxalobacteraceae</taxon>
        <taxon>Noviherbaspirillum</taxon>
    </lineage>
</organism>
<dbReference type="SMART" id="SM00052">
    <property type="entry name" value="EAL"/>
    <property type="match status" value="1"/>
</dbReference>
<evidence type="ECO:0000313" key="6">
    <source>
        <dbReference type="EMBL" id="RJF91653.1"/>
    </source>
</evidence>
<dbReference type="InterPro" id="IPR001789">
    <property type="entry name" value="Sig_transdc_resp-reg_receiver"/>
</dbReference>
<keyword evidence="1" id="KW-0597">Phosphoprotein</keyword>
<evidence type="ECO:0000256" key="1">
    <source>
        <dbReference type="PROSITE-ProRule" id="PRU00169"/>
    </source>
</evidence>
<dbReference type="InterPro" id="IPR001633">
    <property type="entry name" value="EAL_dom"/>
</dbReference>
<gene>
    <name evidence="6" type="ORF">D3871_23435</name>
</gene>
<dbReference type="Gene3D" id="3.30.70.270">
    <property type="match status" value="1"/>
</dbReference>
<feature type="coiled-coil region" evidence="2">
    <location>
        <begin position="115"/>
        <end position="153"/>
    </location>
</feature>
<dbReference type="Pfam" id="PF00990">
    <property type="entry name" value="GGDEF"/>
    <property type="match status" value="1"/>
</dbReference>
<dbReference type="FunFam" id="3.30.70.270:FF:000001">
    <property type="entry name" value="Diguanylate cyclase domain protein"/>
    <property type="match status" value="1"/>
</dbReference>
<feature type="domain" description="GGDEF" evidence="5">
    <location>
        <begin position="188"/>
        <end position="319"/>
    </location>
</feature>
<dbReference type="SMART" id="SM00448">
    <property type="entry name" value="REC"/>
    <property type="match status" value="1"/>
</dbReference>
<keyword evidence="7" id="KW-1185">Reference proteome</keyword>
<dbReference type="InterPro" id="IPR029787">
    <property type="entry name" value="Nucleotide_cyclase"/>
</dbReference>
<dbReference type="SMART" id="SM00267">
    <property type="entry name" value="GGDEF"/>
    <property type="match status" value="1"/>
</dbReference>
<feature type="modified residue" description="4-aspartylphosphate" evidence="1">
    <location>
        <position position="46"/>
    </location>
</feature>
<dbReference type="SUPFAM" id="SSF52172">
    <property type="entry name" value="CheY-like"/>
    <property type="match status" value="1"/>
</dbReference>
<protein>
    <submittedName>
        <fullName evidence="6">EAL domain-containing protein</fullName>
    </submittedName>
</protein>
<feature type="domain" description="EAL" evidence="4">
    <location>
        <begin position="328"/>
        <end position="582"/>
    </location>
</feature>
<evidence type="ECO:0000259" key="4">
    <source>
        <dbReference type="PROSITE" id="PS50883"/>
    </source>
</evidence>
<dbReference type="Pfam" id="PF00072">
    <property type="entry name" value="Response_reg"/>
    <property type="match status" value="1"/>
</dbReference>
<feature type="domain" description="Response regulatory" evidence="3">
    <location>
        <begin position="1"/>
        <end position="113"/>
    </location>
</feature>
<sequence>MSGPNRPTTSWPASNAFVCEFLTQDTSGELALQSTQYVLPDLVLLDVRMPNMNGYEICERLKKNERTRNIPVIFISAADQELDKLRAFASGGIDYIVRPLFEEEVLARIRTHLSLRKLQKNLEELVQERTAELIEANAKLKAENRERQQAEERIRYMAHYDALTGLPNRILLQDRIAQAIAYAHRNSWQMAVLLIDLDYFKHINDSLGHYTGDQLLKLVSQRLRQSMREGDSLARLGGDEFVLCIRGDSKDAAHVAGKIISVLDQAFIVDDCALHVGASIGISQYPNDGDNAEALMRAADSAMYHAKENGRKNYQFFSQELNQRVHQRLHSENLLRQAWARREFSVHYQPQVDMESGKIFSAEALLRWHPPGKSPMSCGPYMTIAEETGLILPIGEWVLHQACRDLKRWHSLGYPDLHIAVNLSPRQFTQGDLVDTVAKILQEYDIPPGALELEITESVLLQCNDGNTSMLKQLSDLGVQLSIDDFGTGYSNLGYLQRFPVHALKIDRLFVNGIGQNANDTALISAIIAMAHSLQLKVLAEGVETAEQTVFLLQHGCLAAQGFYYSEAVSADVFPELLRKQTPSFSGYESDR</sequence>
<dbReference type="PROSITE" id="PS50887">
    <property type="entry name" value="GGDEF"/>
    <property type="match status" value="1"/>
</dbReference>
<dbReference type="SUPFAM" id="SSF55073">
    <property type="entry name" value="Nucleotide cyclase"/>
    <property type="match status" value="1"/>
</dbReference>
<dbReference type="Pfam" id="PF00563">
    <property type="entry name" value="EAL"/>
    <property type="match status" value="1"/>
</dbReference>
<dbReference type="CDD" id="cd01949">
    <property type="entry name" value="GGDEF"/>
    <property type="match status" value="1"/>
</dbReference>
<dbReference type="Gene3D" id="3.20.20.450">
    <property type="entry name" value="EAL domain"/>
    <property type="match status" value="1"/>
</dbReference>
<dbReference type="InterPro" id="IPR035919">
    <property type="entry name" value="EAL_sf"/>
</dbReference>